<name>A0A397Q485_9HYPH</name>
<dbReference type="InterPro" id="IPR007362">
    <property type="entry name" value="DUF429"/>
</dbReference>
<organism evidence="1 2">
    <name type="scientific">Dichotomicrobium thermohalophilum</name>
    <dbReference type="NCBI Taxonomy" id="933063"/>
    <lineage>
        <taxon>Bacteria</taxon>
        <taxon>Pseudomonadati</taxon>
        <taxon>Pseudomonadota</taxon>
        <taxon>Alphaproteobacteria</taxon>
        <taxon>Hyphomicrobiales</taxon>
        <taxon>Hyphomicrobiaceae</taxon>
        <taxon>Dichotomicrobium</taxon>
    </lineage>
</organism>
<dbReference type="EMBL" id="QXDF01000001">
    <property type="protein sequence ID" value="RIA55743.1"/>
    <property type="molecule type" value="Genomic_DNA"/>
</dbReference>
<reference evidence="1 2" key="1">
    <citation type="submission" date="2018-08" db="EMBL/GenBank/DDBJ databases">
        <title>Genomic Encyclopedia of Archaeal and Bacterial Type Strains, Phase II (KMG-II): from individual species to whole genera.</title>
        <authorList>
            <person name="Goeker M."/>
        </authorList>
    </citation>
    <scope>NUCLEOTIDE SEQUENCE [LARGE SCALE GENOMIC DNA]</scope>
    <source>
        <strain evidence="1 2">DSM 5002</strain>
    </source>
</reference>
<dbReference type="RefSeq" id="WP_119060601.1">
    <property type="nucleotide sequence ID" value="NZ_QXDF01000001.1"/>
</dbReference>
<evidence type="ECO:0000313" key="2">
    <source>
        <dbReference type="Proteomes" id="UP000266273"/>
    </source>
</evidence>
<dbReference type="Pfam" id="PF04250">
    <property type="entry name" value="DUF429"/>
    <property type="match status" value="1"/>
</dbReference>
<evidence type="ECO:0000313" key="1">
    <source>
        <dbReference type="EMBL" id="RIA55743.1"/>
    </source>
</evidence>
<dbReference type="Proteomes" id="UP000266273">
    <property type="component" value="Unassembled WGS sequence"/>
</dbReference>
<proteinExistence type="predicted"/>
<sequence>MEVYGVDFTSRPRAAKPITRLRCRLEGGVLRAQGLDELTDFDAFEAMLDKPGPWIAGLDFPFGLPRKFIERIRWPGSWAGYVEHAARLGKAGFRAALEDYRRNRPPGDKEHRRTTDIAAGSISPQKLYGTPVALMFFEGAPRLVRAGVTIPHMQDGDPDRIVVEAYPGALARKLIGRSSYKNDMRARQTPAQHEARRKLLEELTAGARRDDLGFAVVADQDLCDDPGGDALDALLCAVQAAWAWNHRAESYGAPEHVDPLEGWIVDPPATCRPRM</sequence>
<comment type="caution">
    <text evidence="1">The sequence shown here is derived from an EMBL/GenBank/DDBJ whole genome shotgun (WGS) entry which is preliminary data.</text>
</comment>
<dbReference type="OrthoDB" id="8338566at2"/>
<protein>
    <submittedName>
        <fullName evidence="1">Uncharacterized protein DUF429</fullName>
    </submittedName>
</protein>
<keyword evidence="2" id="KW-1185">Reference proteome</keyword>
<gene>
    <name evidence="1" type="ORF">BXY53_0819</name>
</gene>
<accession>A0A397Q485</accession>
<dbReference type="AlphaFoldDB" id="A0A397Q485"/>